<evidence type="ECO:0000313" key="2">
    <source>
        <dbReference type="EMBL" id="KIR39126.1"/>
    </source>
</evidence>
<dbReference type="SFLD" id="SFLDG01129">
    <property type="entry name" value="C1.5:_HAD__Beta-PGM__Phosphata"/>
    <property type="match status" value="1"/>
</dbReference>
<dbReference type="AlphaFoldDB" id="A0A0D0UVA0"/>
<accession>A0A0D0UVA0</accession>
<evidence type="ECO:0000256" key="1">
    <source>
        <dbReference type="ARBA" id="ARBA00022801"/>
    </source>
</evidence>
<dbReference type="Pfam" id="PF00702">
    <property type="entry name" value="Hydrolase"/>
    <property type="match status" value="1"/>
</dbReference>
<dbReference type="SUPFAM" id="SSF56784">
    <property type="entry name" value="HAD-like"/>
    <property type="match status" value="1"/>
</dbReference>
<evidence type="ECO:0000313" key="3">
    <source>
        <dbReference type="Proteomes" id="UP000053392"/>
    </source>
</evidence>
<dbReference type="InterPro" id="IPR036412">
    <property type="entry name" value="HAD-like_sf"/>
</dbReference>
<dbReference type="PANTHER" id="PTHR43316">
    <property type="entry name" value="HYDROLASE, HALOACID DELAHOGENASE-RELATED"/>
    <property type="match status" value="1"/>
</dbReference>
<keyword evidence="1" id="KW-0378">Hydrolase</keyword>
<dbReference type="EMBL" id="KN847907">
    <property type="protein sequence ID" value="KIR39126.1"/>
    <property type="molecule type" value="Genomic_DNA"/>
</dbReference>
<proteinExistence type="predicted"/>
<dbReference type="GO" id="GO:0016791">
    <property type="term" value="F:phosphatase activity"/>
    <property type="evidence" value="ECO:0007669"/>
    <property type="project" value="UniProtKB-ARBA"/>
</dbReference>
<name>A0A0D0UVA0_9TREE</name>
<dbReference type="InterPro" id="IPR006439">
    <property type="entry name" value="HAD-SF_hydro_IA"/>
</dbReference>
<dbReference type="Proteomes" id="UP000053392">
    <property type="component" value="Unassembled WGS sequence"/>
</dbReference>
<dbReference type="PANTHER" id="PTHR43316:SF9">
    <property type="entry name" value="ACID DEHALOGENASE, PUTATIVE (AFU_ORTHOLOGUE AFUA_6G14460)-RELATED"/>
    <property type="match status" value="1"/>
</dbReference>
<dbReference type="HOGENOM" id="CLU_045011_3_2_1"/>
<gene>
    <name evidence="2" type="ORF">I313_04723</name>
</gene>
<dbReference type="Gene3D" id="3.40.50.1000">
    <property type="entry name" value="HAD superfamily/HAD-like"/>
    <property type="match status" value="1"/>
</dbReference>
<keyword evidence="3" id="KW-1185">Reference proteome</keyword>
<dbReference type="Gene3D" id="1.10.150.750">
    <property type="match status" value="1"/>
</dbReference>
<protein>
    <submittedName>
        <fullName evidence="2">Unplaced genomic scaffold supercont1.12, whole genome shotgun sequence</fullName>
    </submittedName>
</protein>
<reference evidence="2 3" key="1">
    <citation type="submission" date="2015-01" db="EMBL/GenBank/DDBJ databases">
        <title>The Genome Sequence of Cryptococcus gattii Ram5.</title>
        <authorList>
            <consortium name="The Broad Institute Genomics Platform"/>
            <person name="Cuomo C."/>
            <person name="Litvintseva A."/>
            <person name="Chen Y."/>
            <person name="Heitman J."/>
            <person name="Sun S."/>
            <person name="Springer D."/>
            <person name="Dromer F."/>
            <person name="Young S."/>
            <person name="Zeng Q."/>
            <person name="Gargeya S."/>
            <person name="Abouelleil A."/>
            <person name="Alvarado L."/>
            <person name="Chapman S.B."/>
            <person name="Gainer-Dewar J."/>
            <person name="Goldberg J."/>
            <person name="Griggs A."/>
            <person name="Gujja S."/>
            <person name="Hansen M."/>
            <person name="Howarth C."/>
            <person name="Imamovic A."/>
            <person name="Larimer J."/>
            <person name="Murphy C."/>
            <person name="Naylor J."/>
            <person name="Pearson M."/>
            <person name="Priest M."/>
            <person name="Roberts A."/>
            <person name="Saif S."/>
            <person name="Shea T."/>
            <person name="Sykes S."/>
            <person name="Wortman J."/>
            <person name="Nusbaum C."/>
            <person name="Birren B."/>
        </authorList>
    </citation>
    <scope>NUCLEOTIDE SEQUENCE [LARGE SCALE GENOMIC DNA]</scope>
    <source>
        <strain evidence="2 3">Ram5</strain>
    </source>
</reference>
<dbReference type="SFLD" id="SFLDS00003">
    <property type="entry name" value="Haloacid_Dehalogenase"/>
    <property type="match status" value="1"/>
</dbReference>
<dbReference type="InterPro" id="IPR023214">
    <property type="entry name" value="HAD_sf"/>
</dbReference>
<sequence length="253" mass="28748">MASLETCKALIFDCYGTLIDWEVGMYQNLEALWSQKTCPDPDRFFKALGALETRIQGKDEEMIYPEVLCKDESLIRTHRLELAYKELTGHFRLWHDPEAGKAFGDSVGSWPAFPDSAAALGKLKELGLKLFVLSNVDNESFAVTRKKLETKTKFDGVYTAEDIGSYKPDLRNFRYALDRLEQDFDISPEQVIVVANSKFHDISPAHRMGLKAAWINRPDAIMGVQGFEDIKPDWTFESMKQFADGLESAREGF</sequence>
<dbReference type="InterPro" id="IPR051540">
    <property type="entry name" value="S-2-haloacid_dehalogenase"/>
</dbReference>
<dbReference type="PRINTS" id="PR00413">
    <property type="entry name" value="HADHALOGNASE"/>
</dbReference>
<organism evidence="2 3">
    <name type="scientific">Cryptococcus deuterogattii Ram5</name>
    <dbReference type="NCBI Taxonomy" id="1296110"/>
    <lineage>
        <taxon>Eukaryota</taxon>
        <taxon>Fungi</taxon>
        <taxon>Dikarya</taxon>
        <taxon>Basidiomycota</taxon>
        <taxon>Agaricomycotina</taxon>
        <taxon>Tremellomycetes</taxon>
        <taxon>Tremellales</taxon>
        <taxon>Cryptococcaceae</taxon>
        <taxon>Cryptococcus</taxon>
        <taxon>Cryptococcus gattii species complex</taxon>
    </lineage>
</organism>
<dbReference type="OrthoDB" id="20198at2759"/>